<evidence type="ECO:0000256" key="1">
    <source>
        <dbReference type="SAM" id="MobiDB-lite"/>
    </source>
</evidence>
<organism evidence="2 3">
    <name type="scientific">Streptomyces hyderabadensis</name>
    <dbReference type="NCBI Taxonomy" id="598549"/>
    <lineage>
        <taxon>Bacteria</taxon>
        <taxon>Bacillati</taxon>
        <taxon>Actinomycetota</taxon>
        <taxon>Actinomycetes</taxon>
        <taxon>Kitasatosporales</taxon>
        <taxon>Streptomycetaceae</taxon>
        <taxon>Streptomyces</taxon>
    </lineage>
</organism>
<reference evidence="3" key="1">
    <citation type="journal article" date="2019" name="Int. J. Syst. Evol. Microbiol.">
        <title>The Global Catalogue of Microorganisms (GCM) 10K type strain sequencing project: providing services to taxonomists for standard genome sequencing and annotation.</title>
        <authorList>
            <consortium name="The Broad Institute Genomics Platform"/>
            <consortium name="The Broad Institute Genome Sequencing Center for Infectious Disease"/>
            <person name="Wu L."/>
            <person name="Ma J."/>
        </authorList>
    </citation>
    <scope>NUCLEOTIDE SEQUENCE [LARGE SCALE GENOMIC DNA]</scope>
    <source>
        <strain evidence="3">JCM 17657</strain>
    </source>
</reference>
<protein>
    <submittedName>
        <fullName evidence="2">Uncharacterized protein</fullName>
    </submittedName>
</protein>
<proteinExistence type="predicted"/>
<dbReference type="Proteomes" id="UP001500610">
    <property type="component" value="Unassembled WGS sequence"/>
</dbReference>
<gene>
    <name evidence="2" type="ORF">GCM10023257_03290</name>
</gene>
<evidence type="ECO:0000313" key="3">
    <source>
        <dbReference type="Proteomes" id="UP001500610"/>
    </source>
</evidence>
<name>A0ABP9HGV3_9ACTN</name>
<accession>A0ABP9HGV3</accession>
<dbReference type="EMBL" id="BAABIV010000002">
    <property type="protein sequence ID" value="GAA4970691.1"/>
    <property type="molecule type" value="Genomic_DNA"/>
</dbReference>
<dbReference type="RefSeq" id="WP_226029141.1">
    <property type="nucleotide sequence ID" value="NZ_BAABIV010000002.1"/>
</dbReference>
<sequence>MPRGQARGRLGAHAELDSPAAVTEANRRIDDAAFAAGREPAANRRVLNIGPGLVHPEAPAELGQVPGIDMFVLMSDDPG</sequence>
<keyword evidence="3" id="KW-1185">Reference proteome</keyword>
<evidence type="ECO:0000313" key="2">
    <source>
        <dbReference type="EMBL" id="GAA4970691.1"/>
    </source>
</evidence>
<feature type="region of interest" description="Disordered" evidence="1">
    <location>
        <begin position="1"/>
        <end position="23"/>
    </location>
</feature>
<comment type="caution">
    <text evidence="2">The sequence shown here is derived from an EMBL/GenBank/DDBJ whole genome shotgun (WGS) entry which is preliminary data.</text>
</comment>